<dbReference type="PANTHER" id="PTHR37159:SF1">
    <property type="entry name" value="GH11867P"/>
    <property type="match status" value="1"/>
</dbReference>
<dbReference type="AlphaFoldDB" id="E2BU83"/>
<feature type="region of interest" description="Disordered" evidence="1">
    <location>
        <begin position="1"/>
        <end position="22"/>
    </location>
</feature>
<evidence type="ECO:0008006" key="4">
    <source>
        <dbReference type="Google" id="ProtNLM"/>
    </source>
</evidence>
<accession>E2BU83</accession>
<dbReference type="OMA" id="SICICHA"/>
<dbReference type="OrthoDB" id="6361347at2759"/>
<name>E2BU83_HARSA</name>
<organism evidence="3">
    <name type="scientific">Harpegnathos saltator</name>
    <name type="common">Jerdon's jumping ant</name>
    <dbReference type="NCBI Taxonomy" id="610380"/>
    <lineage>
        <taxon>Eukaryota</taxon>
        <taxon>Metazoa</taxon>
        <taxon>Ecdysozoa</taxon>
        <taxon>Arthropoda</taxon>
        <taxon>Hexapoda</taxon>
        <taxon>Insecta</taxon>
        <taxon>Pterygota</taxon>
        <taxon>Neoptera</taxon>
        <taxon>Endopterygota</taxon>
        <taxon>Hymenoptera</taxon>
        <taxon>Apocrita</taxon>
        <taxon>Aculeata</taxon>
        <taxon>Formicoidea</taxon>
        <taxon>Formicidae</taxon>
        <taxon>Ponerinae</taxon>
        <taxon>Ponerini</taxon>
        <taxon>Harpegnathos</taxon>
    </lineage>
</organism>
<reference evidence="2 3" key="1">
    <citation type="journal article" date="2010" name="Science">
        <title>Genomic comparison of the ants Camponotus floridanus and Harpegnathos saltator.</title>
        <authorList>
            <person name="Bonasio R."/>
            <person name="Zhang G."/>
            <person name="Ye C."/>
            <person name="Mutti N.S."/>
            <person name="Fang X."/>
            <person name="Qin N."/>
            <person name="Donahue G."/>
            <person name="Yang P."/>
            <person name="Li Q."/>
            <person name="Li C."/>
            <person name="Zhang P."/>
            <person name="Huang Z."/>
            <person name="Berger S.L."/>
            <person name="Reinberg D."/>
            <person name="Wang J."/>
            <person name="Liebig J."/>
        </authorList>
    </citation>
    <scope>NUCLEOTIDE SEQUENCE [LARGE SCALE GENOMIC DNA]</scope>
    <source>
        <strain evidence="2 3">R22 G/1</strain>
    </source>
</reference>
<evidence type="ECO:0000256" key="1">
    <source>
        <dbReference type="SAM" id="MobiDB-lite"/>
    </source>
</evidence>
<evidence type="ECO:0000313" key="3">
    <source>
        <dbReference type="Proteomes" id="UP000008237"/>
    </source>
</evidence>
<proteinExistence type="predicted"/>
<sequence length="305" mass="35751">MAGTDEMLKDPTPTTTTDISDSENCTEKEYLMKYRDIMHGTTELPGDFDTWTAQEQYDWKYRIIMKFTLNIPNSLRDMVPAIMTPINSNICQEELPEWMDIDKYRRAQKFVSEHYLSIVLTNLLSLVYSFTFDDGLKGFILGGHTHTPYLAFKRYLITVKRMLVWYDGDPWVKGTKAYREMKITHEKHLALTRKLALASEEQIDAALKIENPWCPERELFRKDFAALCPFAKIDQRPYKLMKYIPYTIKPKSINNADMSVVQGMLVVVPILYPQYIGLHNITDEDLESFCYMWRCYGYFLGVEDK</sequence>
<keyword evidence="3" id="KW-1185">Reference proteome</keyword>
<dbReference type="Proteomes" id="UP000008237">
    <property type="component" value="Unassembled WGS sequence"/>
</dbReference>
<protein>
    <recommendedName>
        <fullName evidence="4">ER-bound oxygenase mpaB/mpaB'/Rubber oxygenase catalytic domain-containing protein</fullName>
    </recommendedName>
</protein>
<evidence type="ECO:0000313" key="2">
    <source>
        <dbReference type="EMBL" id="EFN80748.1"/>
    </source>
</evidence>
<dbReference type="InParanoid" id="E2BU83"/>
<gene>
    <name evidence="2" type="ORF">EAI_16828</name>
</gene>
<dbReference type="STRING" id="610380.E2BU83"/>
<dbReference type="EMBL" id="GL450595">
    <property type="protein sequence ID" value="EFN80748.1"/>
    <property type="molecule type" value="Genomic_DNA"/>
</dbReference>
<dbReference type="PANTHER" id="PTHR37159">
    <property type="entry name" value="GH11867P"/>
    <property type="match status" value="1"/>
</dbReference>